<protein>
    <recommendedName>
        <fullName evidence="8">WSC domain-containing protein</fullName>
    </recommendedName>
</protein>
<evidence type="ECO:0000259" key="8">
    <source>
        <dbReference type="PROSITE" id="PS51212"/>
    </source>
</evidence>
<keyword evidence="4 7" id="KW-1133">Transmembrane helix</keyword>
<evidence type="ECO:0000256" key="1">
    <source>
        <dbReference type="ARBA" id="ARBA00004167"/>
    </source>
</evidence>
<dbReference type="InterPro" id="IPR002889">
    <property type="entry name" value="WSC_carb-bd"/>
</dbReference>
<dbReference type="GO" id="GO:0005886">
    <property type="term" value="C:plasma membrane"/>
    <property type="evidence" value="ECO:0007669"/>
    <property type="project" value="TreeGrafter"/>
</dbReference>
<gene>
    <name evidence="9" type="ORF">EB796_019664</name>
</gene>
<keyword evidence="5 7" id="KW-0472">Membrane</keyword>
<evidence type="ECO:0000256" key="7">
    <source>
        <dbReference type="SAM" id="Phobius"/>
    </source>
</evidence>
<feature type="domain" description="WSC" evidence="8">
    <location>
        <begin position="75"/>
        <end position="168"/>
    </location>
</feature>
<comment type="caution">
    <text evidence="9">The sequence shown here is derived from an EMBL/GenBank/DDBJ whole genome shotgun (WGS) entry which is preliminary data.</text>
</comment>
<keyword evidence="10" id="KW-1185">Reference proteome</keyword>
<dbReference type="EMBL" id="VXIV02002915">
    <property type="protein sequence ID" value="KAF6022028.1"/>
    <property type="molecule type" value="Genomic_DNA"/>
</dbReference>
<dbReference type="PANTHER" id="PTHR24269:SF16">
    <property type="entry name" value="PROTEIN SLG1"/>
    <property type="match status" value="1"/>
</dbReference>
<accession>A0A7J7J9I8</accession>
<reference evidence="9" key="1">
    <citation type="submission" date="2020-06" db="EMBL/GenBank/DDBJ databases">
        <title>Draft genome of Bugula neritina, a colonial animal packing powerful symbionts and potential medicines.</title>
        <authorList>
            <person name="Rayko M."/>
        </authorList>
    </citation>
    <scope>NUCLEOTIDE SEQUENCE [LARGE SCALE GENOMIC DNA]</scope>
    <source>
        <strain evidence="9">Kwan_BN1</strain>
    </source>
</reference>
<organism evidence="9 10">
    <name type="scientific">Bugula neritina</name>
    <name type="common">Brown bryozoan</name>
    <name type="synonym">Sertularia neritina</name>
    <dbReference type="NCBI Taxonomy" id="10212"/>
    <lineage>
        <taxon>Eukaryota</taxon>
        <taxon>Metazoa</taxon>
        <taxon>Spiralia</taxon>
        <taxon>Lophotrochozoa</taxon>
        <taxon>Bryozoa</taxon>
        <taxon>Gymnolaemata</taxon>
        <taxon>Cheilostomatida</taxon>
        <taxon>Flustrina</taxon>
        <taxon>Buguloidea</taxon>
        <taxon>Bugulidae</taxon>
        <taxon>Bugula</taxon>
    </lineage>
</organism>
<keyword evidence="3" id="KW-0732">Signal</keyword>
<name>A0A7J7J9I8_BUGNE</name>
<dbReference type="Proteomes" id="UP000593567">
    <property type="component" value="Unassembled WGS sequence"/>
</dbReference>
<dbReference type="PROSITE" id="PS51212">
    <property type="entry name" value="WSC"/>
    <property type="match status" value="1"/>
</dbReference>
<evidence type="ECO:0000313" key="10">
    <source>
        <dbReference type="Proteomes" id="UP000593567"/>
    </source>
</evidence>
<evidence type="ECO:0000256" key="2">
    <source>
        <dbReference type="ARBA" id="ARBA00022692"/>
    </source>
</evidence>
<dbReference type="AlphaFoldDB" id="A0A7J7J9I8"/>
<dbReference type="OrthoDB" id="10043391at2759"/>
<dbReference type="PANTHER" id="PTHR24269">
    <property type="entry name" value="KREMEN PROTEIN"/>
    <property type="match status" value="1"/>
</dbReference>
<keyword evidence="2 7" id="KW-0812">Transmembrane</keyword>
<dbReference type="SMART" id="SM00321">
    <property type="entry name" value="WSC"/>
    <property type="match status" value="1"/>
</dbReference>
<evidence type="ECO:0000256" key="4">
    <source>
        <dbReference type="ARBA" id="ARBA00022989"/>
    </source>
</evidence>
<dbReference type="Pfam" id="PF01822">
    <property type="entry name" value="WSC"/>
    <property type="match status" value="1"/>
</dbReference>
<sequence length="175" mass="19599">MPHKSIADHASFCILHCITLLSVIIGFKYAGVQETSCFCSQTYGKHGETSKFDCNLCEDGSYMRCGAPGKNSVYRTNFLGCYIEDMYVKTFDHFAHLPSYDVTPTDCITKCRKDGFLFAGIRNGQDCYCGNEFNRYGEAPVDECNLPCSGNPQVTCGGILRNSVYNTQFDSKRYK</sequence>
<evidence type="ECO:0000256" key="6">
    <source>
        <dbReference type="ARBA" id="ARBA00023180"/>
    </source>
</evidence>
<evidence type="ECO:0000313" key="9">
    <source>
        <dbReference type="EMBL" id="KAF6022028.1"/>
    </source>
</evidence>
<keyword evidence="6" id="KW-0325">Glycoprotein</keyword>
<evidence type="ECO:0000256" key="5">
    <source>
        <dbReference type="ARBA" id="ARBA00023136"/>
    </source>
</evidence>
<comment type="subcellular location">
    <subcellularLocation>
        <location evidence="1">Membrane</location>
        <topology evidence="1">Single-pass membrane protein</topology>
    </subcellularLocation>
</comment>
<proteinExistence type="predicted"/>
<feature type="transmembrane region" description="Helical" evidence="7">
    <location>
        <begin position="12"/>
        <end position="31"/>
    </location>
</feature>
<evidence type="ECO:0000256" key="3">
    <source>
        <dbReference type="ARBA" id="ARBA00022729"/>
    </source>
</evidence>
<dbReference type="InterPro" id="IPR051836">
    <property type="entry name" value="Kremen_rcpt"/>
</dbReference>